<dbReference type="STRING" id="1302687.SAMN05444267_10712"/>
<keyword evidence="2" id="KW-1185">Reference proteome</keyword>
<dbReference type="EMBL" id="FRAV01000071">
    <property type="protein sequence ID" value="SHM68199.1"/>
    <property type="molecule type" value="Genomic_DNA"/>
</dbReference>
<accession>A0A1M7KRW8</accession>
<dbReference type="Proteomes" id="UP000184364">
    <property type="component" value="Unassembled WGS sequence"/>
</dbReference>
<organism evidence="1 2">
    <name type="scientific">Chryseobacterium polytrichastri</name>
    <dbReference type="NCBI Taxonomy" id="1302687"/>
    <lineage>
        <taxon>Bacteria</taxon>
        <taxon>Pseudomonadati</taxon>
        <taxon>Bacteroidota</taxon>
        <taxon>Flavobacteriia</taxon>
        <taxon>Flavobacteriales</taxon>
        <taxon>Weeksellaceae</taxon>
        <taxon>Chryseobacterium group</taxon>
        <taxon>Chryseobacterium</taxon>
    </lineage>
</organism>
<reference evidence="2" key="1">
    <citation type="submission" date="2016-11" db="EMBL/GenBank/DDBJ databases">
        <authorList>
            <person name="Varghese N."/>
            <person name="Submissions S."/>
        </authorList>
    </citation>
    <scope>NUCLEOTIDE SEQUENCE [LARGE SCALE GENOMIC DNA]</scope>
    <source>
        <strain evidence="2">DSM 26899</strain>
    </source>
</reference>
<name>A0A1M7KRW8_9FLAO</name>
<evidence type="ECO:0000313" key="1">
    <source>
        <dbReference type="EMBL" id="SHM68199.1"/>
    </source>
</evidence>
<evidence type="ECO:0008006" key="3">
    <source>
        <dbReference type="Google" id="ProtNLM"/>
    </source>
</evidence>
<dbReference type="AlphaFoldDB" id="A0A1M7KRW8"/>
<proteinExistence type="predicted"/>
<evidence type="ECO:0000313" key="2">
    <source>
        <dbReference type="Proteomes" id="UP000184364"/>
    </source>
</evidence>
<gene>
    <name evidence="1" type="ORF">SAMN05444267_10712</name>
</gene>
<protein>
    <recommendedName>
        <fullName evidence="3">YD repeat-containing protein</fullName>
    </recommendedName>
</protein>
<sequence length="1115" mass="126218">MIKKILFSLILFSAFYKGQSNLGEQPKQLVPFPTSPETYSLSKVEKIPMDYFRGKANISIPIYTISVGGINIPISLSYNTGGIKLNEVSSIVGLGWALNIPGNISQNMQGLDDLTSQFFSKNINDYGAYNGGFNELPVNNQMRANLASLYDNLYDTKKDIFDYNFPTASGSFILKDNNQTFLIPNDDVIITRTGNKFYVKDTQGTEYWVSPRNTTESMYIGGSSSHISLYNLDSLKVNNNVARFSYHKSNMYTERNINQVANFKITPNLSQNFEHLVPLPKYEKTESTSGFSESLIRKIQFDGGEVTFFYSDDANNAFSDGLTYRKDLNNNNTGIALRRVIVTNKAGKTIKDISLNYSYFESNRANKTYEDYRLKLTNVHDNLQNSDYRFEYNEQLNLPRRNSSNDDYWGYINATYNNEVSNIPNNIPASYGIPLDVLNAVQKRDREPNETYAILGSLKSIQYPTGAKKNFEYELPYNTEREPSGYAWGHLEVGSIVDESNDDFSELKSFPITSAQMQQIVNLGIGAEPEKLELNFSHSCDNGDNPGPGQVIDPEDVTSCTGTARHGQKYFSDWRPKTVDWNISMGSPLQLSIYKIGACRCNIYGAIRYKYPTYTDNTRKYGGLRLRKMEDVDENNISNVYQYAYGKYENGTFIPDFRLNQPYNFSSFIKRYVRQFTGDVGGGSGAGTGNGEQVQIGSTFERYYRIHNSSQANNSYGSSDIMTYPSVVEITGKGKIIREFEEYTSSNYVYNKWKAGNLKREIYLNQNNDTVRVVNNTYKLNTLKNSLSEFTTSLPEVVAFSTDFDIIKVMETILQTPVDTYFVEHRMDLIESAKVEKDKSETTEYFNGKKITSKTKYEYYDTDINKPITLKNTKSVFPSGEIQQTDYAYAHEKGNQLMINKNMIGIPLETISTQTIGVTTQTLAKTETVYPKTVAEITNNDDRLVLPLSIKSYDLSHINNDPSTEVTHDQYDSKGNLQQYTTKDGIPVSIVWGYKNTQPIAKIEGATYNQLSNLISTIVTVSNTDGQLGTEASEQALITALNSFRNNSALSLYQTSTYTYDPLIGVKSITPPSGIREVYIYDTANRLKEIKQEMKNANGSLEYKILTEFNYNYKN</sequence>
<dbReference type="RefSeq" id="WP_139262890.1">
    <property type="nucleotide sequence ID" value="NZ_FRAV01000071.1"/>
</dbReference>
<dbReference type="OrthoDB" id="9814627at2"/>